<reference evidence="3 4" key="2">
    <citation type="submission" date="2018-06" db="EMBL/GenBank/DDBJ databases">
        <title>Metagenomic assembly of (sub)arctic Cyanobacteria and their associated microbiome from non-axenic cultures.</title>
        <authorList>
            <person name="Baurain D."/>
        </authorList>
    </citation>
    <scope>NUCLEOTIDE SEQUENCE [LARGE SCALE GENOMIC DNA]</scope>
    <source>
        <strain evidence="3">ULC066bin1</strain>
    </source>
</reference>
<evidence type="ECO:0000256" key="1">
    <source>
        <dbReference type="SAM" id="SignalP"/>
    </source>
</evidence>
<name>A0A2W4VV10_9CYAN</name>
<dbReference type="Pfam" id="PF09992">
    <property type="entry name" value="NAGPA"/>
    <property type="match status" value="1"/>
</dbReference>
<sequence length="603" mass="65795">MKMTYRKTLISLLAVSFCQFLIADSAPAATVPDNGTVIQLNGQPWSGRWIRKLEQGQQNLYVQEDWLTGGLGVQMMDSETVDRQRVRWFSSPTFSRVTFDSMGRLRYLDLTPFADQWRTEIAGNTLNIYTPNAIMQAVRRGKQPWGDRIVIDLNRRTPWRVSKQGNVISLVVSAEVAADVAIGTNAIAGNLVKSVTVQPQGKLTQIQIQTSESINPSIELLSSPTPRMVIDIRRDYVPPSLTVQWAEGLRRIEKIVEIPNKPITDKDPKTIKFSVTALEVDLKQPRLKLRPIWSNPDGSPNGTLGLLPVPQMVEKAQAVGAINGGFFNRIRQLPVGAIREGNRWIAGTALVRGAIAWNEKGETLIDRLNFTEEISTANQEKIVLTNLNSGYVQRGIARYTPNWGSGYTPLTENELLIVVRGDRVVAQYQGGAVGVGQVAIPSDGYILVARQDPEAAKQLPVGMTVRGRQAFIPDKFANFSNLIGAGPLLLKNGTLALDGKLEKFQAGFDTQAADRSAIATTKDKGKLLLTTVQAAPDGVAPNLLQTAEVLKKLGAVDALNLDGGSSSTLFLGGNILNRSVTEIAPVHNAIAIFISPPPAKPQF</sequence>
<keyword evidence="1" id="KW-0732">Signal</keyword>
<feature type="signal peptide" evidence="1">
    <location>
        <begin position="1"/>
        <end position="28"/>
    </location>
</feature>
<dbReference type="AlphaFoldDB" id="A0A2W4VV10"/>
<dbReference type="InterPro" id="IPR018711">
    <property type="entry name" value="NAGPA"/>
</dbReference>
<evidence type="ECO:0000313" key="4">
    <source>
        <dbReference type="Proteomes" id="UP000249467"/>
    </source>
</evidence>
<dbReference type="EMBL" id="QBML01000050">
    <property type="protein sequence ID" value="PZO35790.1"/>
    <property type="molecule type" value="Genomic_DNA"/>
</dbReference>
<proteinExistence type="predicted"/>
<organism evidence="3 4">
    <name type="scientific">Pseudanabaena frigida</name>
    <dbReference type="NCBI Taxonomy" id="945775"/>
    <lineage>
        <taxon>Bacteria</taxon>
        <taxon>Bacillati</taxon>
        <taxon>Cyanobacteriota</taxon>
        <taxon>Cyanophyceae</taxon>
        <taxon>Pseudanabaenales</taxon>
        <taxon>Pseudanabaenaceae</taxon>
        <taxon>Pseudanabaena</taxon>
    </lineage>
</organism>
<protein>
    <recommendedName>
        <fullName evidence="2">Phosphodiester glycosidase domain-containing protein</fullName>
    </recommendedName>
</protein>
<dbReference type="PANTHER" id="PTHR40446:SF2">
    <property type="entry name" value="N-ACETYLGLUCOSAMINE-1-PHOSPHODIESTER ALPHA-N-ACETYLGLUCOSAMINIDASE"/>
    <property type="match status" value="1"/>
</dbReference>
<dbReference type="PANTHER" id="PTHR40446">
    <property type="entry name" value="N-ACETYLGLUCOSAMINE-1-PHOSPHODIESTER ALPHA-N-ACETYLGLUCOSAMINIDASE"/>
    <property type="match status" value="1"/>
</dbReference>
<evidence type="ECO:0000313" key="3">
    <source>
        <dbReference type="EMBL" id="PZO35790.1"/>
    </source>
</evidence>
<reference evidence="3 4" key="1">
    <citation type="submission" date="2018-04" db="EMBL/GenBank/DDBJ databases">
        <authorList>
            <person name="Go L.Y."/>
            <person name="Mitchell J.A."/>
        </authorList>
    </citation>
    <scope>NUCLEOTIDE SEQUENCE [LARGE SCALE GENOMIC DNA]</scope>
    <source>
        <strain evidence="3">ULC066bin1</strain>
    </source>
</reference>
<evidence type="ECO:0000259" key="2">
    <source>
        <dbReference type="Pfam" id="PF09992"/>
    </source>
</evidence>
<feature type="domain" description="Phosphodiester glycosidase" evidence="2">
    <location>
        <begin position="415"/>
        <end position="593"/>
    </location>
</feature>
<comment type="caution">
    <text evidence="3">The sequence shown here is derived from an EMBL/GenBank/DDBJ whole genome shotgun (WGS) entry which is preliminary data.</text>
</comment>
<feature type="chain" id="PRO_5016087581" description="Phosphodiester glycosidase domain-containing protein" evidence="1">
    <location>
        <begin position="29"/>
        <end position="603"/>
    </location>
</feature>
<dbReference type="Proteomes" id="UP000249467">
    <property type="component" value="Unassembled WGS sequence"/>
</dbReference>
<accession>A0A2W4VV10</accession>
<gene>
    <name evidence="3" type="ORF">DCF19_23080</name>
</gene>